<sequence length="277" mass="29440">MRKITSHIVGRYAIFALALALIAVSINLFYAPHGVAAGGATGIAVLGEVAFGWPVALTTLAINILMLVAAVIFLDKATTGRILLGSFALPLMLGIIPQMKVVNDRLLAVIVGSAIFAVGVALLYRIDASSGGTTVPPLIFKKYFNLKTSVGLLTVDLIVSLGNIFVSGTEAFILAVFSIVITSIIMNYIETGLDRKKTVFVMSNQALPEIKRVVNEQLPHGLTVLPVTGGFSAESREMLMIVVEQADYQKLTKQILTIDPDAFITVADVAAVHGGIF</sequence>
<dbReference type="Pfam" id="PF10035">
    <property type="entry name" value="DUF2179"/>
    <property type="match status" value="1"/>
</dbReference>
<organism evidence="8 9">
    <name type="scientific">Schleiferilactobacillus perolens DSM 12744</name>
    <dbReference type="NCBI Taxonomy" id="1423792"/>
    <lineage>
        <taxon>Bacteria</taxon>
        <taxon>Bacillati</taxon>
        <taxon>Bacillota</taxon>
        <taxon>Bacilli</taxon>
        <taxon>Lactobacillales</taxon>
        <taxon>Lactobacillaceae</taxon>
        <taxon>Schleiferilactobacillus</taxon>
    </lineage>
</organism>
<reference evidence="8 9" key="1">
    <citation type="journal article" date="2015" name="Genome Announc.">
        <title>Expanding the biotechnology potential of lactobacilli through comparative genomics of 213 strains and associated genera.</title>
        <authorList>
            <person name="Sun Z."/>
            <person name="Harris H.M."/>
            <person name="McCann A."/>
            <person name="Guo C."/>
            <person name="Argimon S."/>
            <person name="Zhang W."/>
            <person name="Yang X."/>
            <person name="Jeffery I.B."/>
            <person name="Cooney J.C."/>
            <person name="Kagawa T.F."/>
            <person name="Liu W."/>
            <person name="Song Y."/>
            <person name="Salvetti E."/>
            <person name="Wrobel A."/>
            <person name="Rasinkangas P."/>
            <person name="Parkhill J."/>
            <person name="Rea M.C."/>
            <person name="O'Sullivan O."/>
            <person name="Ritari J."/>
            <person name="Douillard F.P."/>
            <person name="Paul Ross R."/>
            <person name="Yang R."/>
            <person name="Briner A.E."/>
            <person name="Felis G.E."/>
            <person name="de Vos W.M."/>
            <person name="Barrangou R."/>
            <person name="Klaenhammer T.R."/>
            <person name="Caufield P.W."/>
            <person name="Cui Y."/>
            <person name="Zhang H."/>
            <person name="O'Toole P.W."/>
        </authorList>
    </citation>
    <scope>NUCLEOTIDE SEQUENCE [LARGE SCALE GENOMIC DNA]</scope>
    <source>
        <strain evidence="8 9">DSM 12744</strain>
    </source>
</reference>
<dbReference type="OrthoDB" id="1758221at2"/>
<feature type="transmembrane region" description="Helical" evidence="6">
    <location>
        <begin position="12"/>
        <end position="31"/>
    </location>
</feature>
<feature type="domain" description="DUF2179" evidence="7">
    <location>
        <begin position="220"/>
        <end position="274"/>
    </location>
</feature>
<dbReference type="InterPro" id="IPR051461">
    <property type="entry name" value="UPF0750_membrane"/>
</dbReference>
<evidence type="ECO:0000256" key="6">
    <source>
        <dbReference type="SAM" id="Phobius"/>
    </source>
</evidence>
<feature type="transmembrane region" description="Helical" evidence="6">
    <location>
        <begin position="171"/>
        <end position="189"/>
    </location>
</feature>
<proteinExistence type="predicted"/>
<dbReference type="PANTHER" id="PTHR33545">
    <property type="entry name" value="UPF0750 MEMBRANE PROTEIN YITT-RELATED"/>
    <property type="match status" value="1"/>
</dbReference>
<keyword evidence="4 6" id="KW-1133">Transmembrane helix</keyword>
<feature type="transmembrane region" description="Helical" evidence="6">
    <location>
        <begin position="144"/>
        <end position="165"/>
    </location>
</feature>
<name>A0A0R1N3R2_9LACO</name>
<evidence type="ECO:0000256" key="2">
    <source>
        <dbReference type="ARBA" id="ARBA00022475"/>
    </source>
</evidence>
<dbReference type="InterPro" id="IPR015867">
    <property type="entry name" value="N-reg_PII/ATP_PRibTrfase_C"/>
</dbReference>
<feature type="transmembrane region" description="Helical" evidence="6">
    <location>
        <begin position="81"/>
        <end position="99"/>
    </location>
</feature>
<keyword evidence="2" id="KW-1003">Cell membrane</keyword>
<dbReference type="STRING" id="1423792.FD09_GL000429"/>
<keyword evidence="9" id="KW-1185">Reference proteome</keyword>
<dbReference type="AlphaFoldDB" id="A0A0R1N3R2"/>
<dbReference type="GO" id="GO:0005886">
    <property type="term" value="C:plasma membrane"/>
    <property type="evidence" value="ECO:0007669"/>
    <property type="project" value="UniProtKB-SubCell"/>
</dbReference>
<dbReference type="CDD" id="cd16380">
    <property type="entry name" value="YitT_C"/>
    <property type="match status" value="1"/>
</dbReference>
<keyword evidence="5 6" id="KW-0472">Membrane</keyword>
<evidence type="ECO:0000256" key="1">
    <source>
        <dbReference type="ARBA" id="ARBA00004651"/>
    </source>
</evidence>
<feature type="transmembrane region" description="Helical" evidence="6">
    <location>
        <begin position="51"/>
        <end position="74"/>
    </location>
</feature>
<dbReference type="RefSeq" id="WP_057817759.1">
    <property type="nucleotide sequence ID" value="NZ_AZEC01000001.1"/>
</dbReference>
<dbReference type="Gene3D" id="3.30.70.120">
    <property type="match status" value="1"/>
</dbReference>
<evidence type="ECO:0000256" key="5">
    <source>
        <dbReference type="ARBA" id="ARBA00023136"/>
    </source>
</evidence>
<accession>A0A0R1N3R2</accession>
<dbReference type="InterPro" id="IPR019264">
    <property type="entry name" value="DUF2179"/>
</dbReference>
<comment type="subcellular location">
    <subcellularLocation>
        <location evidence="1">Cell membrane</location>
        <topology evidence="1">Multi-pass membrane protein</topology>
    </subcellularLocation>
</comment>
<evidence type="ECO:0000313" key="9">
    <source>
        <dbReference type="Proteomes" id="UP000051330"/>
    </source>
</evidence>
<dbReference type="PIRSF" id="PIRSF006483">
    <property type="entry name" value="Membrane_protein_YitT"/>
    <property type="match status" value="1"/>
</dbReference>
<dbReference type="EMBL" id="AZEC01000001">
    <property type="protein sequence ID" value="KRL14769.1"/>
    <property type="molecule type" value="Genomic_DNA"/>
</dbReference>
<feature type="transmembrane region" description="Helical" evidence="6">
    <location>
        <begin position="105"/>
        <end position="124"/>
    </location>
</feature>
<dbReference type="PATRIC" id="fig|1423792.3.peg.433"/>
<keyword evidence="3 6" id="KW-0812">Transmembrane</keyword>
<evidence type="ECO:0000313" key="8">
    <source>
        <dbReference type="EMBL" id="KRL14769.1"/>
    </source>
</evidence>
<evidence type="ECO:0000256" key="3">
    <source>
        <dbReference type="ARBA" id="ARBA00022692"/>
    </source>
</evidence>
<protein>
    <recommendedName>
        <fullName evidence="7">DUF2179 domain-containing protein</fullName>
    </recommendedName>
</protein>
<evidence type="ECO:0000259" key="7">
    <source>
        <dbReference type="Pfam" id="PF10035"/>
    </source>
</evidence>
<comment type="caution">
    <text evidence="8">The sequence shown here is derived from an EMBL/GenBank/DDBJ whole genome shotgun (WGS) entry which is preliminary data.</text>
</comment>
<gene>
    <name evidence="8" type="ORF">FD09_GL000429</name>
</gene>
<dbReference type="Proteomes" id="UP000051330">
    <property type="component" value="Unassembled WGS sequence"/>
</dbReference>
<dbReference type="InterPro" id="IPR003740">
    <property type="entry name" value="YitT"/>
</dbReference>
<evidence type="ECO:0000256" key="4">
    <source>
        <dbReference type="ARBA" id="ARBA00022989"/>
    </source>
</evidence>
<dbReference type="PANTHER" id="PTHR33545:SF9">
    <property type="entry name" value="UPF0750 MEMBRANE PROTEIN YITE"/>
    <property type="match status" value="1"/>
</dbReference>
<dbReference type="Pfam" id="PF02588">
    <property type="entry name" value="YitT_membrane"/>
    <property type="match status" value="1"/>
</dbReference>